<dbReference type="GO" id="GO:0005975">
    <property type="term" value="P:carbohydrate metabolic process"/>
    <property type="evidence" value="ECO:0007669"/>
    <property type="project" value="InterPro"/>
</dbReference>
<keyword evidence="2 7" id="KW-0328">Glycosyltransferase</keyword>
<dbReference type="InterPro" id="IPR022527">
    <property type="entry name" value="Sucrose_phospho"/>
</dbReference>
<feature type="binding site" evidence="5">
    <location>
        <begin position="333"/>
        <end position="336"/>
    </location>
    <ligand>
        <name>substrate</name>
    </ligand>
</feature>
<sequence>MKNGVQLITYPDSLGINLEELSTALERYFPDLFTGIHLLPFYPSSADRGFAPLGYDRVDPQFGDWNAVEGLAGRYDIVVDFMVNHISRHSPQFLDFLKRGEKSLWADLFLNVRKFHPSGEIPPDDLAKIYTRKPRAPLTKVVHPDGSEDTLWCTFSEEQIDLDIASPVGTAFLEDNLRSLCGHGISMLRLDAFAYVTKRLGTNCFFVEPDVWELLHRIQTIVAEYGVEILPEIHEHYSIQLKLANKGYRVYDFALPMLLLHTIFSGSSRRLKEWLKISPHNQITTLDTHDGIGVVDAADLLSSEEIEKTVDALYERGSNVNRRYSSEEYNNLDIYQINCTYYSATGEDDDAYILSRAIQFFAPGIPQVYYVGALSGRNDTDLIEQTKQGRDINRHPYGLDEIAVEIERPVNKRLFRLMRFRSHTPAFEGSFSLADSDDSRLSIVWTGNGGDQAILDVDLNELRCEIRYRDALGKEERWIC</sequence>
<evidence type="ECO:0000256" key="2">
    <source>
        <dbReference type="ARBA" id="ARBA00022676"/>
    </source>
</evidence>
<dbReference type="PANTHER" id="PTHR38784:SF1">
    <property type="entry name" value="SUCROSE PHOSPHORYLASE"/>
    <property type="match status" value="1"/>
</dbReference>
<dbReference type="Pfam" id="PF00128">
    <property type="entry name" value="Alpha-amylase"/>
    <property type="match status" value="1"/>
</dbReference>
<dbReference type="eggNOG" id="COG0366">
    <property type="taxonomic scope" value="Bacteria"/>
</dbReference>
<reference evidence="7 8" key="1">
    <citation type="journal article" date="2010" name="Stand. Genomic Sci.">
        <title>Complete genome sequence of Spirochaeta smaragdinae type strain (SEBR 4228).</title>
        <authorList>
            <person name="Mavromatis K."/>
            <person name="Yasawong M."/>
            <person name="Chertkov O."/>
            <person name="Lapidus A."/>
            <person name="Lucas S."/>
            <person name="Nolan M."/>
            <person name="Del Rio T.G."/>
            <person name="Tice H."/>
            <person name="Cheng J.F."/>
            <person name="Pitluck S."/>
            <person name="Liolios K."/>
            <person name="Ivanova N."/>
            <person name="Tapia R."/>
            <person name="Han C."/>
            <person name="Bruce D."/>
            <person name="Goodwin L."/>
            <person name="Pati A."/>
            <person name="Chen A."/>
            <person name="Palaniappan K."/>
            <person name="Land M."/>
            <person name="Hauser L."/>
            <person name="Chang Y.J."/>
            <person name="Jeffries C.D."/>
            <person name="Detter J.C."/>
            <person name="Rohde M."/>
            <person name="Brambilla E."/>
            <person name="Spring S."/>
            <person name="Goker M."/>
            <person name="Sikorski J."/>
            <person name="Woyke T."/>
            <person name="Bristow J."/>
            <person name="Eisen J.A."/>
            <person name="Markowitz V."/>
            <person name="Hugenholtz P."/>
            <person name="Klenk H.P."/>
            <person name="Kyrpides N.C."/>
        </authorList>
    </citation>
    <scope>NUCLEOTIDE SEQUENCE [LARGE SCALE GENOMIC DNA]</scope>
    <source>
        <strain evidence="8">DSM 11293 / JCM 15392 / SEBR 4228</strain>
    </source>
</reference>
<evidence type="ECO:0000256" key="5">
    <source>
        <dbReference type="PIRSR" id="PIRSR003059-2"/>
    </source>
</evidence>
<gene>
    <name evidence="7" type="ordered locus">Spirs_0911</name>
</gene>
<dbReference type="InterPro" id="IPR016377">
    <property type="entry name" value="Sucrose_GGa_phosphorylase-rel"/>
</dbReference>
<dbReference type="GO" id="GO:0009018">
    <property type="term" value="F:sucrose phosphorylase activity"/>
    <property type="evidence" value="ECO:0007669"/>
    <property type="project" value="UniProtKB-EC"/>
</dbReference>
<feature type="binding site" evidence="5">
    <location>
        <position position="85"/>
    </location>
    <ligand>
        <name>substrate</name>
    </ligand>
</feature>
<feature type="domain" description="Glycosyl hydrolase family 13 catalytic" evidence="6">
    <location>
        <begin position="8"/>
        <end position="394"/>
    </location>
</feature>
<feature type="binding site" evidence="5">
    <location>
        <begin position="189"/>
        <end position="191"/>
    </location>
    <ligand>
        <name>substrate</name>
    </ligand>
</feature>
<evidence type="ECO:0000256" key="3">
    <source>
        <dbReference type="ARBA" id="ARBA00022679"/>
    </source>
</evidence>
<dbReference type="SUPFAM" id="SSF51445">
    <property type="entry name" value="(Trans)glycosidases"/>
    <property type="match status" value="1"/>
</dbReference>
<accession>E1RCG5</accession>
<dbReference type="EMBL" id="CP002116">
    <property type="protein sequence ID" value="ADK80045.1"/>
    <property type="molecule type" value="Genomic_DNA"/>
</dbReference>
<dbReference type="PIRSF" id="PIRSF003059">
    <property type="entry name" value="Sucrose_phosphorylase"/>
    <property type="match status" value="1"/>
</dbReference>
<dbReference type="InterPro" id="IPR017853">
    <property type="entry name" value="GH"/>
</dbReference>
<dbReference type="OrthoDB" id="9805159at2"/>
<feature type="active site" description="Proton donor" evidence="4">
    <location>
        <position position="232"/>
    </location>
</feature>
<evidence type="ECO:0000313" key="8">
    <source>
        <dbReference type="Proteomes" id="UP000002318"/>
    </source>
</evidence>
<dbReference type="AlphaFoldDB" id="E1RCG5"/>
<keyword evidence="8" id="KW-1185">Reference proteome</keyword>
<dbReference type="EC" id="2.4.1.7" evidence="7"/>
<dbReference type="Proteomes" id="UP000002318">
    <property type="component" value="Chromosome"/>
</dbReference>
<feature type="binding site" evidence="5">
    <location>
        <begin position="289"/>
        <end position="290"/>
    </location>
    <ligand>
        <name>sucrose</name>
        <dbReference type="ChEBI" id="CHEBI:17992"/>
    </ligand>
</feature>
<dbReference type="InterPro" id="IPR006047">
    <property type="entry name" value="GH13_cat_dom"/>
</dbReference>
<dbReference type="KEGG" id="ssm:Spirs_0911"/>
<feature type="active site" description="Nucleophile" evidence="4">
    <location>
        <position position="191"/>
    </location>
</feature>
<dbReference type="PANTHER" id="PTHR38784">
    <property type="entry name" value="SUCROSE PHOSPHORYLASE"/>
    <property type="match status" value="1"/>
</dbReference>
<protein>
    <submittedName>
        <fullName evidence="7">Sucrose phosphorylase</fullName>
        <ecNumber evidence="7">2.4.1.7</ecNumber>
    </submittedName>
</protein>
<feature type="binding site" evidence="5">
    <location>
        <position position="47"/>
    </location>
    <ligand>
        <name>substrate</name>
    </ligand>
</feature>
<dbReference type="CDD" id="cd11355">
    <property type="entry name" value="AmyAc_Sucrose_phosphorylase"/>
    <property type="match status" value="1"/>
</dbReference>
<dbReference type="Gene3D" id="3.20.20.80">
    <property type="entry name" value="Glycosidases"/>
    <property type="match status" value="1"/>
</dbReference>
<evidence type="ECO:0000256" key="1">
    <source>
        <dbReference type="ARBA" id="ARBA00008452"/>
    </source>
</evidence>
<comment type="similarity">
    <text evidence="1">Belongs to the glycosyl hydrolase 13 family. Sucrose phosphorylase subfamily.</text>
</comment>
<dbReference type="InterPro" id="IPR045857">
    <property type="entry name" value="O16G_dom_2"/>
</dbReference>
<dbReference type="RefSeq" id="WP_013253509.1">
    <property type="nucleotide sequence ID" value="NC_014364.1"/>
</dbReference>
<keyword evidence="3 7" id="KW-0808">Transferase</keyword>
<name>E1RCG5_SEDSS</name>
<evidence type="ECO:0000259" key="6">
    <source>
        <dbReference type="SMART" id="SM00642"/>
    </source>
</evidence>
<organism evidence="7 8">
    <name type="scientific">Sediminispirochaeta smaragdinae (strain DSM 11293 / JCM 15392 / SEBR 4228)</name>
    <name type="common">Spirochaeta smaragdinae</name>
    <dbReference type="NCBI Taxonomy" id="573413"/>
    <lineage>
        <taxon>Bacteria</taxon>
        <taxon>Pseudomonadati</taxon>
        <taxon>Spirochaetota</taxon>
        <taxon>Spirochaetia</taxon>
        <taxon>Spirochaetales</taxon>
        <taxon>Spirochaetaceae</taxon>
        <taxon>Sediminispirochaeta</taxon>
    </lineage>
</organism>
<proteinExistence type="inferred from homology"/>
<dbReference type="STRING" id="573413.Spirs_0911"/>
<evidence type="ECO:0000313" key="7">
    <source>
        <dbReference type="EMBL" id="ADK80045.1"/>
    </source>
</evidence>
<dbReference type="Gene3D" id="3.90.400.10">
    <property type="entry name" value="Oligo-1,6-glucosidase, Domain 2"/>
    <property type="match status" value="1"/>
</dbReference>
<dbReference type="CAZy" id="GH13">
    <property type="family name" value="Glycoside Hydrolase Family 13"/>
</dbReference>
<evidence type="ECO:0000256" key="4">
    <source>
        <dbReference type="PIRSR" id="PIRSR003059-1"/>
    </source>
</evidence>
<feature type="binding site" evidence="5">
    <location>
        <position position="232"/>
    </location>
    <ligand>
        <name>sucrose</name>
        <dbReference type="ChEBI" id="CHEBI:17992"/>
    </ligand>
</feature>
<dbReference type="HOGENOM" id="CLU_021358_1_0_12"/>
<dbReference type="NCBIfam" id="TIGR03852">
    <property type="entry name" value="sucrose_gtfA"/>
    <property type="match status" value="1"/>
</dbReference>
<feature type="binding site" evidence="5">
    <location>
        <position position="390"/>
    </location>
    <ligand>
        <name>substrate</name>
    </ligand>
</feature>
<dbReference type="SMART" id="SM00642">
    <property type="entry name" value="Aamy"/>
    <property type="match status" value="1"/>
</dbReference>